<sequence>MSTDTTALPEPETPSEIPSEPLAPAAGVLALDARTGGAVAEATGAADAGVAEDTPPAQLNAIARVKGELFTQLPEDLYIPPDALQVFLDTFEGPLDLLLYLIRAQNIDILDIPVARITRQYLEYVELMQSLNFDLAAEYLLMAAWLGEIKSRLLLPRPKGPDGEEEADPRAELIRRLQEYERFKKAAEQIDRLPCEGRDFFVAAAQQPDYSRQVEPPRVELRELLLALQDVLRRADLYESHQVSRETLSMRERMSNILDSLRGGGFVPFVSLFQVEEGRLGVVVSFMAVLELVKEGLIDLVQTESFADIHVRARIGESQGQALDLGDDPAGEPDAYEEAAFDDA</sequence>
<feature type="compositionally biased region" description="Acidic residues" evidence="3">
    <location>
        <begin position="325"/>
        <end position="344"/>
    </location>
</feature>
<proteinExistence type="inferred from homology"/>
<comment type="similarity">
    <text evidence="2">Belongs to the ScpA family.</text>
</comment>
<dbReference type="Gene3D" id="6.10.250.2410">
    <property type="match status" value="1"/>
</dbReference>
<feature type="region of interest" description="Disordered" evidence="3">
    <location>
        <begin position="1"/>
        <end position="22"/>
    </location>
</feature>
<dbReference type="Proteomes" id="UP000243900">
    <property type="component" value="Unassembled WGS sequence"/>
</dbReference>
<keyword evidence="5" id="KW-1185">Reference proteome</keyword>
<reference evidence="5" key="1">
    <citation type="submission" date="2018-02" db="EMBL/GenBank/DDBJ databases">
        <title>Genome sequencing of Solimonas sp. HR-BB.</title>
        <authorList>
            <person name="Lee Y."/>
            <person name="Jeon C.O."/>
        </authorList>
    </citation>
    <scope>NUCLEOTIDE SEQUENCE [LARGE SCALE GENOMIC DNA]</scope>
    <source>
        <strain evidence="5">HR-E</strain>
    </source>
</reference>
<dbReference type="EMBL" id="PTQZ01000003">
    <property type="protein sequence ID" value="PQA52245.1"/>
    <property type="molecule type" value="Genomic_DNA"/>
</dbReference>
<keyword evidence="2" id="KW-0963">Cytoplasm</keyword>
<evidence type="ECO:0000313" key="5">
    <source>
        <dbReference type="Proteomes" id="UP000243900"/>
    </source>
</evidence>
<name>A0A2P6AVD5_9GAMM</name>
<dbReference type="OrthoDB" id="9811016at2"/>
<evidence type="ECO:0000313" key="4">
    <source>
        <dbReference type="EMBL" id="PQA52245.1"/>
    </source>
</evidence>
<comment type="function">
    <text evidence="2">Participates in chromosomal partition during cell division. May act via the formation of a condensin-like complex containing Smc and ScpB that pull DNA away from mid-cell into both cell halves.</text>
</comment>
<keyword evidence="2" id="KW-0132">Cell division</keyword>
<dbReference type="PANTHER" id="PTHR33969:SF2">
    <property type="entry name" value="SEGREGATION AND CONDENSATION PROTEIN A"/>
    <property type="match status" value="1"/>
</dbReference>
<evidence type="ECO:0000256" key="3">
    <source>
        <dbReference type="SAM" id="MobiDB-lite"/>
    </source>
</evidence>
<evidence type="ECO:0000256" key="2">
    <source>
        <dbReference type="HAMAP-Rule" id="MF_01805"/>
    </source>
</evidence>
<gene>
    <name evidence="2" type="primary">scpA</name>
    <name evidence="4" type="ORF">C5O18_00365</name>
</gene>
<keyword evidence="2" id="KW-0159">Chromosome partition</keyword>
<accession>A0A2P6AVD5</accession>
<comment type="subcellular location">
    <subcellularLocation>
        <location evidence="2">Cytoplasm</location>
    </subcellularLocation>
    <text evidence="2">Associated with two foci at the outer edges of the nucleoid region in young cells, and at four foci within both cell halves in older cells.</text>
</comment>
<dbReference type="HAMAP" id="MF_01805">
    <property type="entry name" value="ScpA"/>
    <property type="match status" value="1"/>
</dbReference>
<dbReference type="AlphaFoldDB" id="A0A2P6AVD5"/>
<organism evidence="4 5">
    <name type="scientific">Amnimonas aquatica</name>
    <dbReference type="NCBI Taxonomy" id="2094561"/>
    <lineage>
        <taxon>Bacteria</taxon>
        <taxon>Pseudomonadati</taxon>
        <taxon>Pseudomonadota</taxon>
        <taxon>Gammaproteobacteria</taxon>
        <taxon>Moraxellales</taxon>
        <taxon>Moraxellaceae</taxon>
        <taxon>Amnimonas</taxon>
    </lineage>
</organism>
<dbReference type="GO" id="GO:0005737">
    <property type="term" value="C:cytoplasm"/>
    <property type="evidence" value="ECO:0007669"/>
    <property type="project" value="UniProtKB-SubCell"/>
</dbReference>
<comment type="subunit">
    <text evidence="2">Component of a cohesin-like complex composed of ScpA, ScpB and the Smc homodimer, in which ScpA and ScpB bind to the head domain of Smc. The presence of the three proteins is required for the association of the complex with DNA.</text>
</comment>
<feature type="region of interest" description="Disordered" evidence="3">
    <location>
        <begin position="320"/>
        <end position="344"/>
    </location>
</feature>
<evidence type="ECO:0000256" key="1">
    <source>
        <dbReference type="ARBA" id="ARBA00044777"/>
    </source>
</evidence>
<dbReference type="GO" id="GO:0007059">
    <property type="term" value="P:chromosome segregation"/>
    <property type="evidence" value="ECO:0007669"/>
    <property type="project" value="UniProtKB-UniRule"/>
</dbReference>
<dbReference type="GO" id="GO:0051301">
    <property type="term" value="P:cell division"/>
    <property type="evidence" value="ECO:0007669"/>
    <property type="project" value="UniProtKB-KW"/>
</dbReference>
<comment type="caution">
    <text evidence="4">The sequence shown here is derived from an EMBL/GenBank/DDBJ whole genome shotgun (WGS) entry which is preliminary data.</text>
</comment>
<keyword evidence="2" id="KW-0131">Cell cycle</keyword>
<protein>
    <recommendedName>
        <fullName evidence="1 2">Segregation and condensation protein A</fullName>
    </recommendedName>
</protein>
<dbReference type="GO" id="GO:0006260">
    <property type="term" value="P:DNA replication"/>
    <property type="evidence" value="ECO:0007669"/>
    <property type="project" value="UniProtKB-UniRule"/>
</dbReference>
<dbReference type="Pfam" id="PF02616">
    <property type="entry name" value="SMC_ScpA"/>
    <property type="match status" value="1"/>
</dbReference>
<dbReference type="InterPro" id="IPR003768">
    <property type="entry name" value="ScpA"/>
</dbReference>
<dbReference type="PANTHER" id="PTHR33969">
    <property type="entry name" value="SEGREGATION AND CONDENSATION PROTEIN A"/>
    <property type="match status" value="1"/>
</dbReference>
<dbReference type="RefSeq" id="WP_105190904.1">
    <property type="nucleotide sequence ID" value="NZ_PTQZ01000003.1"/>
</dbReference>